<dbReference type="FunFam" id="2.70.210.12:FF:000001">
    <property type="entry name" value="GTPase Obg"/>
    <property type="match status" value="1"/>
</dbReference>
<dbReference type="EMBL" id="UOEO01000027">
    <property type="protein sequence ID" value="VAW15240.1"/>
    <property type="molecule type" value="Genomic_DNA"/>
</dbReference>
<dbReference type="Pfam" id="PF01018">
    <property type="entry name" value="GTP1_OBG"/>
    <property type="match status" value="1"/>
</dbReference>
<dbReference type="SUPFAM" id="SSF82051">
    <property type="entry name" value="Obg GTP-binding protein N-terminal domain"/>
    <property type="match status" value="1"/>
</dbReference>
<dbReference type="GO" id="GO:0003924">
    <property type="term" value="F:GTPase activity"/>
    <property type="evidence" value="ECO:0007669"/>
    <property type="project" value="InterPro"/>
</dbReference>
<dbReference type="GO" id="GO:0005525">
    <property type="term" value="F:GTP binding"/>
    <property type="evidence" value="ECO:0007669"/>
    <property type="project" value="UniProtKB-KW"/>
</dbReference>
<evidence type="ECO:0000256" key="1">
    <source>
        <dbReference type="ARBA" id="ARBA00022741"/>
    </source>
</evidence>
<feature type="non-terminal residue" evidence="4">
    <location>
        <position position="99"/>
    </location>
</feature>
<organism evidence="4">
    <name type="scientific">hydrothermal vent metagenome</name>
    <dbReference type="NCBI Taxonomy" id="652676"/>
    <lineage>
        <taxon>unclassified sequences</taxon>
        <taxon>metagenomes</taxon>
        <taxon>ecological metagenomes</taxon>
    </lineage>
</organism>
<reference evidence="4" key="1">
    <citation type="submission" date="2018-06" db="EMBL/GenBank/DDBJ databases">
        <authorList>
            <person name="Zhirakovskaya E."/>
        </authorList>
    </citation>
    <scope>NUCLEOTIDE SEQUENCE</scope>
</reference>
<evidence type="ECO:0000313" key="4">
    <source>
        <dbReference type="EMBL" id="VAW15240.1"/>
    </source>
</evidence>
<dbReference type="PROSITE" id="PS51883">
    <property type="entry name" value="OBG"/>
    <property type="match status" value="1"/>
</dbReference>
<name>A0A3B0TEB5_9ZZZZ</name>
<dbReference type="PANTHER" id="PTHR11702">
    <property type="entry name" value="DEVELOPMENTALLY REGULATED GTP-BINDING PROTEIN-RELATED"/>
    <property type="match status" value="1"/>
</dbReference>
<sequence length="99" mass="10509">MKFLDQAKVFIKSGNGGNGAVSFRREKYIEFGGPNGGNGGRGGDVWVVCADGLNTLIDYRFHQHYKANSGIGGMGKDRTGANGDDVALLVPVGTQVFEE</sequence>
<keyword evidence="1" id="KW-0547">Nucleotide-binding</keyword>
<dbReference type="InterPro" id="IPR045086">
    <property type="entry name" value="OBG_GTPase"/>
</dbReference>
<dbReference type="InterPro" id="IPR006169">
    <property type="entry name" value="GTP1_OBG_dom"/>
</dbReference>
<feature type="domain" description="Obg" evidence="3">
    <location>
        <begin position="1"/>
        <end position="99"/>
    </location>
</feature>
<evidence type="ECO:0000256" key="2">
    <source>
        <dbReference type="ARBA" id="ARBA00023134"/>
    </source>
</evidence>
<protein>
    <submittedName>
        <fullName evidence="4">GTP-binding protein Obg</fullName>
    </submittedName>
</protein>
<dbReference type="AlphaFoldDB" id="A0A3B0TEB5"/>
<dbReference type="Gene3D" id="2.70.210.12">
    <property type="entry name" value="GTP1/OBG domain"/>
    <property type="match status" value="1"/>
</dbReference>
<keyword evidence="2" id="KW-0342">GTP-binding</keyword>
<dbReference type="PANTHER" id="PTHR11702:SF31">
    <property type="entry name" value="MITOCHONDRIAL RIBOSOME-ASSOCIATED GTPASE 2"/>
    <property type="match status" value="1"/>
</dbReference>
<accession>A0A3B0TEB5</accession>
<proteinExistence type="predicted"/>
<gene>
    <name evidence="4" type="ORF">MNBD_ALPHA12-363</name>
</gene>
<evidence type="ECO:0000259" key="3">
    <source>
        <dbReference type="PROSITE" id="PS51883"/>
    </source>
</evidence>
<dbReference type="InterPro" id="IPR036726">
    <property type="entry name" value="GTP1_OBG_dom_sf"/>
</dbReference>